<dbReference type="GO" id="GO:0000070">
    <property type="term" value="P:mitotic sister chromatid segregation"/>
    <property type="evidence" value="ECO:0007669"/>
    <property type="project" value="TreeGrafter"/>
</dbReference>
<proteinExistence type="inferred from homology"/>
<feature type="compositionally biased region" description="Polar residues" evidence="7">
    <location>
        <begin position="40"/>
        <end position="51"/>
    </location>
</feature>
<protein>
    <submittedName>
        <fullName evidence="9 10">Centromere protein I</fullName>
    </submittedName>
</protein>
<feature type="compositionally biased region" description="Basic and acidic residues" evidence="7">
    <location>
        <begin position="12"/>
        <end position="39"/>
    </location>
</feature>
<dbReference type="CTD" id="2491"/>
<evidence type="ECO:0000256" key="5">
    <source>
        <dbReference type="ARBA" id="ARBA00023242"/>
    </source>
</evidence>
<evidence type="ECO:0000256" key="7">
    <source>
        <dbReference type="SAM" id="MobiDB-lite"/>
    </source>
</evidence>
<comment type="similarity">
    <text evidence="3">Belongs to the CENP-I/CTF3 family.</text>
</comment>
<dbReference type="GO" id="GO:0034080">
    <property type="term" value="P:CENP-A containing chromatin assembly"/>
    <property type="evidence" value="ECO:0007669"/>
    <property type="project" value="TreeGrafter"/>
</dbReference>
<keyword evidence="8" id="KW-1185">Reference proteome</keyword>
<dbReference type="GO" id="GO:0005634">
    <property type="term" value="C:nucleus"/>
    <property type="evidence" value="ECO:0007669"/>
    <property type="project" value="UniProtKB-SubCell"/>
</dbReference>
<reference evidence="9 10" key="1">
    <citation type="submission" date="2025-04" db="UniProtKB">
        <authorList>
            <consortium name="RefSeq"/>
        </authorList>
    </citation>
    <scope>IDENTIFICATION</scope>
    <source>
        <tissue evidence="9 10">Muscle</tissue>
    </source>
</reference>
<evidence type="ECO:0000256" key="1">
    <source>
        <dbReference type="ARBA" id="ARBA00004123"/>
    </source>
</evidence>
<evidence type="ECO:0000256" key="6">
    <source>
        <dbReference type="ARBA" id="ARBA00023328"/>
    </source>
</evidence>
<gene>
    <name evidence="9 10" type="primary">CENPI</name>
</gene>
<dbReference type="CDD" id="cd22647">
    <property type="entry name" value="CTF3_NTD_HEAT"/>
    <property type="match status" value="1"/>
</dbReference>
<evidence type="ECO:0000256" key="2">
    <source>
        <dbReference type="ARBA" id="ARBA00004584"/>
    </source>
</evidence>
<comment type="subcellular location">
    <subcellularLocation>
        <location evidence="2">Chromosome</location>
        <location evidence="2">Centromere</location>
    </subcellularLocation>
    <subcellularLocation>
        <location evidence="1">Nucleus</location>
    </subcellularLocation>
</comment>
<dbReference type="GO" id="GO:0000939">
    <property type="term" value="C:inner kinetochore"/>
    <property type="evidence" value="ECO:0007669"/>
    <property type="project" value="TreeGrafter"/>
</dbReference>
<evidence type="ECO:0000313" key="10">
    <source>
        <dbReference type="RefSeq" id="XP_039234107.1"/>
    </source>
</evidence>
<evidence type="ECO:0000256" key="3">
    <source>
        <dbReference type="ARBA" id="ARBA00005470"/>
    </source>
</evidence>
<evidence type="ECO:0000313" key="8">
    <source>
        <dbReference type="Proteomes" id="UP000504627"/>
    </source>
</evidence>
<dbReference type="InterPro" id="IPR012485">
    <property type="entry name" value="CENP-I"/>
</dbReference>
<feature type="compositionally biased region" description="Basic and acidic residues" evidence="7">
    <location>
        <begin position="52"/>
        <end position="64"/>
    </location>
</feature>
<evidence type="ECO:0000313" key="9">
    <source>
        <dbReference type="RefSeq" id="XP_027581765.1"/>
    </source>
</evidence>
<sequence length="755" mass="86799">MNQIRSSRTSKRPLEVDHKSQTDLSAWRKRERTDPEKSSQNHQSLGGQKNDINQKNDVSGKNDSQEVSLEKALSYFEKVQGRVSLRNNSALQKHLAAVESIALQQGLPPEAFEILLNVVLSGKFADTVNTRLLKSLIPASVIPENSVVTAVSWLCTNKSSGSIQLLFLRWLITVFDFIDNKEQVNALYGFFFSFLQDEKLCPYICHVLYLLTRKENVKPFRVRRLLDLQAKMGMQPHLQALLSLYKLFCPELVTITLPTKTKTYFKSSEGPWKAAMNAVRQRNQGGTPLTQAVFLGTAQPQSRKRKWNTQLVLPASSASNSEVGTEKYCDLFSTDETFPVEQLQTFPQLLQNIHHLEFPSQMGSVLTNPLLLHYMNCVRDESIYLRLYYWMGQMLQEECTWCVVDNTNETEFKSFLETIYKAECFLQEGFPACEEFLCKSLPLWDGSCCRPEILKLVSWIPLSSSPEIKSYVYGPLAQLFFTSSLYFKCSVLESLKELLENWLNCSVNDMDPEFHSLNTTLSGLVNMVTDLIHFVGRLSTVGLRLEKNSTLLLFFILDFYETVCDMYLKYNLPLLILPPAGVFYPALLSMDSVTLNQLCYIMYRYRTNLVAAKENEESKKKILQFKFSNETYKEYNQYITAMVGCLWTSTVFQKDTHPQGLRMDEELLNKTLVKDFKTSFNIVYHPAMLGYSVNFLKEICPEDTTLNFKLIKGKRWDWYLEYLYSQGLEGLKVFIESSINRVSQASRREAENVEA</sequence>
<organism evidence="8 10">
    <name type="scientific">Pipra filicauda</name>
    <name type="common">Wire-tailed manakin</name>
    <dbReference type="NCBI Taxonomy" id="649802"/>
    <lineage>
        <taxon>Eukaryota</taxon>
        <taxon>Metazoa</taxon>
        <taxon>Chordata</taxon>
        <taxon>Craniata</taxon>
        <taxon>Vertebrata</taxon>
        <taxon>Euteleostomi</taxon>
        <taxon>Archelosauria</taxon>
        <taxon>Archosauria</taxon>
        <taxon>Dinosauria</taxon>
        <taxon>Saurischia</taxon>
        <taxon>Theropoda</taxon>
        <taxon>Coelurosauria</taxon>
        <taxon>Aves</taxon>
        <taxon>Neognathae</taxon>
        <taxon>Neoaves</taxon>
        <taxon>Telluraves</taxon>
        <taxon>Australaves</taxon>
        <taxon>Passeriformes</taxon>
        <taxon>Pipridae</taxon>
        <taxon>Pipra</taxon>
    </lineage>
</organism>
<name>A0A6J2H352_9PASS</name>
<dbReference type="RefSeq" id="XP_039234107.1">
    <property type="nucleotide sequence ID" value="XM_039378173.1"/>
</dbReference>
<dbReference type="AlphaFoldDB" id="A0A6J2H352"/>
<keyword evidence="5" id="KW-0539">Nucleus</keyword>
<accession>A0A6J2H352</accession>
<dbReference type="PANTHER" id="PTHR48208">
    <property type="entry name" value="CENTROMERE PROTEIN I"/>
    <property type="match status" value="1"/>
</dbReference>
<dbReference type="RefSeq" id="XP_027581765.1">
    <property type="nucleotide sequence ID" value="XM_027725964.2"/>
</dbReference>
<keyword evidence="4" id="KW-0158">Chromosome</keyword>
<keyword evidence="6" id="KW-0137">Centromere</keyword>
<dbReference type="GeneID" id="113990472"/>
<dbReference type="Proteomes" id="UP000504627">
    <property type="component" value="Unplaced"/>
</dbReference>
<dbReference type="Pfam" id="PF07778">
    <property type="entry name" value="CENP-I"/>
    <property type="match status" value="1"/>
</dbReference>
<evidence type="ECO:0000256" key="4">
    <source>
        <dbReference type="ARBA" id="ARBA00022454"/>
    </source>
</evidence>
<dbReference type="PANTHER" id="PTHR48208:SF2">
    <property type="entry name" value="CENTROMERE PROTEIN I"/>
    <property type="match status" value="1"/>
</dbReference>
<feature type="region of interest" description="Disordered" evidence="7">
    <location>
        <begin position="1"/>
        <end position="65"/>
    </location>
</feature>